<evidence type="ECO:0000256" key="1">
    <source>
        <dbReference type="SAM" id="MobiDB-lite"/>
    </source>
</evidence>
<organism evidence="3 4">
    <name type="scientific">Bradyrhizobium erythrophlei</name>
    <dbReference type="NCBI Taxonomy" id="1437360"/>
    <lineage>
        <taxon>Bacteria</taxon>
        <taxon>Pseudomonadati</taxon>
        <taxon>Pseudomonadota</taxon>
        <taxon>Alphaproteobacteria</taxon>
        <taxon>Hyphomicrobiales</taxon>
        <taxon>Nitrobacteraceae</taxon>
        <taxon>Bradyrhizobium</taxon>
    </lineage>
</organism>
<dbReference type="Proteomes" id="UP000184096">
    <property type="component" value="Chromosome I"/>
</dbReference>
<dbReference type="AlphaFoldDB" id="A0A1M7U3M8"/>
<evidence type="ECO:0000313" key="3">
    <source>
        <dbReference type="EMBL" id="SHN77514.1"/>
    </source>
</evidence>
<sequence length="100" mass="10270">MKKILLCAMLVVAATPAWSQTKPKAGRADPCAPIGQTANRELVYPMNCNNLPAPPPLPPQAAVQPAPAAAPEPEIRRGGLFGMSFDVGGGNGPTAQGRSP</sequence>
<feature type="compositionally biased region" description="Low complexity" evidence="1">
    <location>
        <begin position="60"/>
        <end position="72"/>
    </location>
</feature>
<feature type="chain" id="PRO_5012161459" description="Porin" evidence="2">
    <location>
        <begin position="20"/>
        <end position="100"/>
    </location>
</feature>
<feature type="region of interest" description="Disordered" evidence="1">
    <location>
        <begin position="55"/>
        <end position="100"/>
    </location>
</feature>
<dbReference type="RefSeq" id="WP_072819398.1">
    <property type="nucleotide sequence ID" value="NZ_LT670849.1"/>
</dbReference>
<dbReference type="EMBL" id="LT670849">
    <property type="protein sequence ID" value="SHN77514.1"/>
    <property type="molecule type" value="Genomic_DNA"/>
</dbReference>
<proteinExistence type="predicted"/>
<accession>A0A1M7U3M8</accession>
<feature type="signal peptide" evidence="2">
    <location>
        <begin position="1"/>
        <end position="19"/>
    </location>
</feature>
<keyword evidence="4" id="KW-1185">Reference proteome</keyword>
<name>A0A1M7U3M8_9BRAD</name>
<evidence type="ECO:0008006" key="5">
    <source>
        <dbReference type="Google" id="ProtNLM"/>
    </source>
</evidence>
<protein>
    <recommendedName>
        <fullName evidence="5">Porin</fullName>
    </recommendedName>
</protein>
<evidence type="ECO:0000313" key="4">
    <source>
        <dbReference type="Proteomes" id="UP000184096"/>
    </source>
</evidence>
<gene>
    <name evidence="3" type="ORF">SAMN05444170_3450</name>
</gene>
<keyword evidence="2" id="KW-0732">Signal</keyword>
<dbReference type="OrthoDB" id="8248202at2"/>
<reference evidence="4" key="1">
    <citation type="submission" date="2016-11" db="EMBL/GenBank/DDBJ databases">
        <authorList>
            <person name="Varghese N."/>
            <person name="Submissions S."/>
        </authorList>
    </citation>
    <scope>NUCLEOTIDE SEQUENCE [LARGE SCALE GENOMIC DNA]</scope>
    <source>
        <strain evidence="4">GAS401</strain>
    </source>
</reference>
<evidence type="ECO:0000256" key="2">
    <source>
        <dbReference type="SAM" id="SignalP"/>
    </source>
</evidence>